<proteinExistence type="predicted"/>
<organism evidence="2 3">
    <name type="scientific">Rosa chinensis</name>
    <name type="common">China rose</name>
    <dbReference type="NCBI Taxonomy" id="74649"/>
    <lineage>
        <taxon>Eukaryota</taxon>
        <taxon>Viridiplantae</taxon>
        <taxon>Streptophyta</taxon>
        <taxon>Embryophyta</taxon>
        <taxon>Tracheophyta</taxon>
        <taxon>Spermatophyta</taxon>
        <taxon>Magnoliopsida</taxon>
        <taxon>eudicotyledons</taxon>
        <taxon>Gunneridae</taxon>
        <taxon>Pentapetalae</taxon>
        <taxon>rosids</taxon>
        <taxon>fabids</taxon>
        <taxon>Rosales</taxon>
        <taxon>Rosaceae</taxon>
        <taxon>Rosoideae</taxon>
        <taxon>Rosoideae incertae sedis</taxon>
        <taxon>Rosa</taxon>
    </lineage>
</organism>
<evidence type="ECO:0008006" key="4">
    <source>
        <dbReference type="Google" id="ProtNLM"/>
    </source>
</evidence>
<accession>A0A2P6PHN8</accession>
<dbReference type="Gramene" id="PRQ21450">
    <property type="protein sequence ID" value="PRQ21450"/>
    <property type="gene ID" value="RchiOBHm_Chr7g0239361"/>
</dbReference>
<keyword evidence="1" id="KW-0472">Membrane</keyword>
<dbReference type="EMBL" id="PDCK01000045">
    <property type="protein sequence ID" value="PRQ21450.1"/>
    <property type="molecule type" value="Genomic_DNA"/>
</dbReference>
<comment type="caution">
    <text evidence="2">The sequence shown here is derived from an EMBL/GenBank/DDBJ whole genome shotgun (WGS) entry which is preliminary data.</text>
</comment>
<sequence length="141" mass="15920">MFACFACFLLGGGGWCLGRAFVLGSLWWSFVSVSMPLLWCHGRFAVSWSGLLSVLSGYQRDGESPLHVVWLFRDAVSERVKTVHFNVGGWVVSVQVWLLIIVACRYEHKIWLGVGSLWLMEVIHVDGLVTMDPMFCNLFGY</sequence>
<feature type="transmembrane region" description="Helical" evidence="1">
    <location>
        <begin position="87"/>
        <end position="106"/>
    </location>
</feature>
<gene>
    <name evidence="2" type="ORF">RchiOBHm_Chr7g0239361</name>
</gene>
<name>A0A2P6PHN8_ROSCH</name>
<evidence type="ECO:0000313" key="2">
    <source>
        <dbReference type="EMBL" id="PRQ21450.1"/>
    </source>
</evidence>
<dbReference type="AlphaFoldDB" id="A0A2P6PHN8"/>
<keyword evidence="1" id="KW-0812">Transmembrane</keyword>
<dbReference type="Proteomes" id="UP000238479">
    <property type="component" value="Chromosome 7"/>
</dbReference>
<reference evidence="2 3" key="1">
    <citation type="journal article" date="2018" name="Nat. Genet.">
        <title>The Rosa genome provides new insights in the design of modern roses.</title>
        <authorList>
            <person name="Bendahmane M."/>
        </authorList>
    </citation>
    <scope>NUCLEOTIDE SEQUENCE [LARGE SCALE GENOMIC DNA]</scope>
    <source>
        <strain evidence="3">cv. Old Blush</strain>
    </source>
</reference>
<evidence type="ECO:0000313" key="3">
    <source>
        <dbReference type="Proteomes" id="UP000238479"/>
    </source>
</evidence>
<keyword evidence="3" id="KW-1185">Reference proteome</keyword>
<protein>
    <recommendedName>
        <fullName evidence="4">Transmembrane protein</fullName>
    </recommendedName>
</protein>
<keyword evidence="1" id="KW-1133">Transmembrane helix</keyword>
<evidence type="ECO:0000256" key="1">
    <source>
        <dbReference type="SAM" id="Phobius"/>
    </source>
</evidence>